<protein>
    <submittedName>
        <fullName evidence="1">Uncharacterized protein</fullName>
    </submittedName>
</protein>
<organism evidence="1 2">
    <name type="scientific">Pelagibacterium lentulum</name>
    <dbReference type="NCBI Taxonomy" id="2029865"/>
    <lineage>
        <taxon>Bacteria</taxon>
        <taxon>Pseudomonadati</taxon>
        <taxon>Pseudomonadota</taxon>
        <taxon>Alphaproteobacteria</taxon>
        <taxon>Hyphomicrobiales</taxon>
        <taxon>Devosiaceae</taxon>
        <taxon>Pelagibacterium</taxon>
    </lineage>
</organism>
<proteinExistence type="predicted"/>
<sequence>MGKLVSDAEFARAPTPPATTITAMRLPVDMLDDLNLVLAMRLRQPLALHRDLYKVSTIDFSKLIRFAFLNWRPF</sequence>
<reference evidence="1 2" key="1">
    <citation type="journal article" date="2014" name="Int. J. Syst. Evol. Microbiol.">
        <title>Complete genome sequence of Corynebacterium casei LMG S-19264T (=DSM 44701T), isolated from a smear-ripened cheese.</title>
        <authorList>
            <consortium name="US DOE Joint Genome Institute (JGI-PGF)"/>
            <person name="Walter F."/>
            <person name="Albersmeier A."/>
            <person name="Kalinowski J."/>
            <person name="Ruckert C."/>
        </authorList>
    </citation>
    <scope>NUCLEOTIDE SEQUENCE [LARGE SCALE GENOMIC DNA]</scope>
    <source>
        <strain evidence="1 2">CGMCC 1.15896</strain>
    </source>
</reference>
<evidence type="ECO:0000313" key="1">
    <source>
        <dbReference type="EMBL" id="GGA52700.1"/>
    </source>
</evidence>
<keyword evidence="2" id="KW-1185">Reference proteome</keyword>
<accession>A0A916RDH9</accession>
<dbReference type="AlphaFoldDB" id="A0A916RDH9"/>
<evidence type="ECO:0000313" key="2">
    <source>
        <dbReference type="Proteomes" id="UP000596977"/>
    </source>
</evidence>
<dbReference type="EMBL" id="BMKB01000003">
    <property type="protein sequence ID" value="GGA52700.1"/>
    <property type="molecule type" value="Genomic_DNA"/>
</dbReference>
<name>A0A916RDH9_9HYPH</name>
<comment type="caution">
    <text evidence="1">The sequence shown here is derived from an EMBL/GenBank/DDBJ whole genome shotgun (WGS) entry which is preliminary data.</text>
</comment>
<gene>
    <name evidence="1" type="ORF">GCM10011499_23480</name>
</gene>
<dbReference type="Proteomes" id="UP000596977">
    <property type="component" value="Unassembled WGS sequence"/>
</dbReference>